<sequence length="259" mass="28996">MTYSEAIPARDSPGFIPPPPHHPPSIVYTLAHTNSSSIASQINAIADRVASGSQHSKFWPPLAPLPTFFMDSFMLYSENDDYISAPPCPATTMLLPFYDQHTPSEHLYLRASSAYSTLVQLYARLDQLDTAYTRFRRFGNVSPMCISGCDALETVHHVFISCPTYRSFRQQAAQTLITETSRILDSAEVPLLICRAFLHIVQRLFEDGSIWPQSVSRFYLGLTPSLPTPPGLKGEKTNQFGPNTNEEYVQPQPKRMPTP</sequence>
<evidence type="ECO:0000313" key="3">
    <source>
        <dbReference type="Proteomes" id="UP001175211"/>
    </source>
</evidence>
<feature type="region of interest" description="Disordered" evidence="1">
    <location>
        <begin position="229"/>
        <end position="259"/>
    </location>
</feature>
<keyword evidence="3" id="KW-1185">Reference proteome</keyword>
<dbReference type="EMBL" id="JAUEPS010000060">
    <property type="protein sequence ID" value="KAK0443140.1"/>
    <property type="molecule type" value="Genomic_DNA"/>
</dbReference>
<dbReference type="Proteomes" id="UP001175211">
    <property type="component" value="Unassembled WGS sequence"/>
</dbReference>
<dbReference type="RefSeq" id="XP_060324634.1">
    <property type="nucleotide sequence ID" value="XM_060465620.1"/>
</dbReference>
<organism evidence="2 3">
    <name type="scientific">Armillaria tabescens</name>
    <name type="common">Ringless honey mushroom</name>
    <name type="synonym">Agaricus tabescens</name>
    <dbReference type="NCBI Taxonomy" id="1929756"/>
    <lineage>
        <taxon>Eukaryota</taxon>
        <taxon>Fungi</taxon>
        <taxon>Dikarya</taxon>
        <taxon>Basidiomycota</taxon>
        <taxon>Agaricomycotina</taxon>
        <taxon>Agaricomycetes</taxon>
        <taxon>Agaricomycetidae</taxon>
        <taxon>Agaricales</taxon>
        <taxon>Marasmiineae</taxon>
        <taxon>Physalacriaceae</taxon>
        <taxon>Desarmillaria</taxon>
    </lineage>
</organism>
<comment type="caution">
    <text evidence="2">The sequence shown here is derived from an EMBL/GenBank/DDBJ whole genome shotgun (WGS) entry which is preliminary data.</text>
</comment>
<name>A0AA39JI12_ARMTA</name>
<dbReference type="GeneID" id="85349168"/>
<evidence type="ECO:0000256" key="1">
    <source>
        <dbReference type="SAM" id="MobiDB-lite"/>
    </source>
</evidence>
<evidence type="ECO:0000313" key="2">
    <source>
        <dbReference type="EMBL" id="KAK0443140.1"/>
    </source>
</evidence>
<accession>A0AA39JI12</accession>
<protein>
    <submittedName>
        <fullName evidence="2">Uncharacterized protein</fullName>
    </submittedName>
</protein>
<gene>
    <name evidence="2" type="ORF">EV420DRAFT_1067896</name>
</gene>
<feature type="compositionally biased region" description="Polar residues" evidence="1">
    <location>
        <begin position="237"/>
        <end position="247"/>
    </location>
</feature>
<reference evidence="2" key="1">
    <citation type="submission" date="2023-06" db="EMBL/GenBank/DDBJ databases">
        <authorList>
            <consortium name="Lawrence Berkeley National Laboratory"/>
            <person name="Ahrendt S."/>
            <person name="Sahu N."/>
            <person name="Indic B."/>
            <person name="Wong-Bajracharya J."/>
            <person name="Merenyi Z."/>
            <person name="Ke H.-M."/>
            <person name="Monk M."/>
            <person name="Kocsube S."/>
            <person name="Drula E."/>
            <person name="Lipzen A."/>
            <person name="Balint B."/>
            <person name="Henrissat B."/>
            <person name="Andreopoulos B."/>
            <person name="Martin F.M."/>
            <person name="Harder C.B."/>
            <person name="Rigling D."/>
            <person name="Ford K.L."/>
            <person name="Foster G.D."/>
            <person name="Pangilinan J."/>
            <person name="Papanicolaou A."/>
            <person name="Barry K."/>
            <person name="LaButti K."/>
            <person name="Viragh M."/>
            <person name="Koriabine M."/>
            <person name="Yan M."/>
            <person name="Riley R."/>
            <person name="Champramary S."/>
            <person name="Plett K.L."/>
            <person name="Tsai I.J."/>
            <person name="Slot J."/>
            <person name="Sipos G."/>
            <person name="Plett J."/>
            <person name="Nagy L.G."/>
            <person name="Grigoriev I.V."/>
        </authorList>
    </citation>
    <scope>NUCLEOTIDE SEQUENCE</scope>
    <source>
        <strain evidence="2">CCBAS 213</strain>
    </source>
</reference>
<proteinExistence type="predicted"/>
<dbReference type="AlphaFoldDB" id="A0AA39JI12"/>